<feature type="non-terminal residue" evidence="11">
    <location>
        <position position="99"/>
    </location>
</feature>
<keyword evidence="2" id="KW-0328">Glycosyltransferase</keyword>
<keyword evidence="6" id="KW-0573">Peptidoglycan synthesis</keyword>
<keyword evidence="1" id="KW-1003">Cell membrane</keyword>
<dbReference type="PANTHER" id="PTHR32282:SF32">
    <property type="entry name" value="PENICILLIN-BINDING PROTEIN 2A"/>
    <property type="match status" value="1"/>
</dbReference>
<dbReference type="RefSeq" id="WP_285362565.1">
    <property type="nucleotide sequence ID" value="NZ_JASOPU010000198.1"/>
</dbReference>
<protein>
    <submittedName>
        <fullName evidence="11">Transglycosylase domain-containing protein</fullName>
    </submittedName>
</protein>
<evidence type="ECO:0000256" key="9">
    <source>
        <dbReference type="ARBA" id="ARBA00023316"/>
    </source>
</evidence>
<dbReference type="PANTHER" id="PTHR32282">
    <property type="entry name" value="BINDING PROTEIN TRANSPEPTIDASE, PUTATIVE-RELATED"/>
    <property type="match status" value="1"/>
</dbReference>
<organism evidence="11 12">
    <name type="scientific">Streptococcus pasteurianus</name>
    <dbReference type="NCBI Taxonomy" id="197614"/>
    <lineage>
        <taxon>Bacteria</taxon>
        <taxon>Bacillati</taxon>
        <taxon>Bacillota</taxon>
        <taxon>Bacilli</taxon>
        <taxon>Lactobacillales</taxon>
        <taxon>Streptococcaceae</taxon>
        <taxon>Streptococcus</taxon>
    </lineage>
</organism>
<evidence type="ECO:0000256" key="7">
    <source>
        <dbReference type="ARBA" id="ARBA00022989"/>
    </source>
</evidence>
<evidence type="ECO:0000259" key="10">
    <source>
        <dbReference type="Pfam" id="PF00912"/>
    </source>
</evidence>
<accession>A0AAW6YI19</accession>
<gene>
    <name evidence="11" type="ORF">QP487_12040</name>
</gene>
<dbReference type="AlphaFoldDB" id="A0AAW6YI19"/>
<dbReference type="EMBL" id="JASOPU010000198">
    <property type="protein sequence ID" value="MDK7294140.1"/>
    <property type="molecule type" value="Genomic_DNA"/>
</dbReference>
<evidence type="ECO:0000256" key="4">
    <source>
        <dbReference type="ARBA" id="ARBA00022692"/>
    </source>
</evidence>
<proteinExistence type="predicted"/>
<name>A0AAW6YI19_9STRE</name>
<evidence type="ECO:0000256" key="3">
    <source>
        <dbReference type="ARBA" id="ARBA00022679"/>
    </source>
</evidence>
<keyword evidence="9" id="KW-0961">Cell wall biogenesis/degradation</keyword>
<evidence type="ECO:0000313" key="11">
    <source>
        <dbReference type="EMBL" id="MDK7294140.1"/>
    </source>
</evidence>
<feature type="domain" description="Glycosyl transferase family 51" evidence="10">
    <location>
        <begin position="50"/>
        <end position="99"/>
    </location>
</feature>
<dbReference type="GO" id="GO:0009252">
    <property type="term" value="P:peptidoglycan biosynthetic process"/>
    <property type="evidence" value="ECO:0007669"/>
    <property type="project" value="UniProtKB-KW"/>
</dbReference>
<dbReference type="GO" id="GO:0008955">
    <property type="term" value="F:peptidoglycan glycosyltransferase activity"/>
    <property type="evidence" value="ECO:0007669"/>
    <property type="project" value="TreeGrafter"/>
</dbReference>
<evidence type="ECO:0000256" key="2">
    <source>
        <dbReference type="ARBA" id="ARBA00022676"/>
    </source>
</evidence>
<evidence type="ECO:0000256" key="5">
    <source>
        <dbReference type="ARBA" id="ARBA00022960"/>
    </source>
</evidence>
<dbReference type="GO" id="GO:0030288">
    <property type="term" value="C:outer membrane-bounded periplasmic space"/>
    <property type="evidence" value="ECO:0007669"/>
    <property type="project" value="TreeGrafter"/>
</dbReference>
<dbReference type="Proteomes" id="UP001237917">
    <property type="component" value="Unassembled WGS sequence"/>
</dbReference>
<dbReference type="InterPro" id="IPR023346">
    <property type="entry name" value="Lysozyme-like_dom_sf"/>
</dbReference>
<dbReference type="Gene3D" id="1.10.3810.10">
    <property type="entry name" value="Biosynthetic peptidoglycan transglycosylase-like"/>
    <property type="match status" value="1"/>
</dbReference>
<keyword evidence="3" id="KW-0808">Transferase</keyword>
<comment type="caution">
    <text evidence="11">The sequence shown here is derived from an EMBL/GenBank/DDBJ whole genome shotgun (WGS) entry which is preliminary data.</text>
</comment>
<reference evidence="11" key="1">
    <citation type="submission" date="2023-05" db="EMBL/GenBank/DDBJ databases">
        <title>Cataloging the Phylogenetic Diversity of Human Bladder Bacteria.</title>
        <authorList>
            <person name="Du J."/>
        </authorList>
    </citation>
    <scope>NUCLEOTIDE SEQUENCE</scope>
    <source>
        <strain evidence="11">UMB0765</strain>
    </source>
</reference>
<evidence type="ECO:0000313" key="12">
    <source>
        <dbReference type="Proteomes" id="UP001237917"/>
    </source>
</evidence>
<keyword evidence="4" id="KW-0812">Transmembrane</keyword>
<dbReference type="InterPro" id="IPR001264">
    <property type="entry name" value="Glyco_trans_51"/>
</dbReference>
<keyword evidence="8" id="KW-0472">Membrane</keyword>
<dbReference type="InterPro" id="IPR036950">
    <property type="entry name" value="PBP_transglycosylase"/>
</dbReference>
<keyword evidence="5" id="KW-0133">Cell shape</keyword>
<evidence type="ECO:0000256" key="1">
    <source>
        <dbReference type="ARBA" id="ARBA00022475"/>
    </source>
</evidence>
<dbReference type="GO" id="GO:0071555">
    <property type="term" value="P:cell wall organization"/>
    <property type="evidence" value="ECO:0007669"/>
    <property type="project" value="UniProtKB-KW"/>
</dbReference>
<dbReference type="SUPFAM" id="SSF53955">
    <property type="entry name" value="Lysozyme-like"/>
    <property type="match status" value="1"/>
</dbReference>
<dbReference type="GO" id="GO:0008360">
    <property type="term" value="P:regulation of cell shape"/>
    <property type="evidence" value="ECO:0007669"/>
    <property type="project" value="UniProtKB-KW"/>
</dbReference>
<sequence length="99" mass="10796">LGLLSLALAMGVASGFFLGLTEDLPNPSPEEMASQIQNLEEVSTLTYNDGSLIDEVRSDLVRKNVQLEEISPQIVHGLVATEDEHFFKHHGVVPSAILR</sequence>
<dbReference type="Pfam" id="PF00912">
    <property type="entry name" value="Transgly"/>
    <property type="match status" value="1"/>
</dbReference>
<evidence type="ECO:0000256" key="8">
    <source>
        <dbReference type="ARBA" id="ARBA00023136"/>
    </source>
</evidence>
<feature type="non-terminal residue" evidence="11">
    <location>
        <position position="1"/>
    </location>
</feature>
<evidence type="ECO:0000256" key="6">
    <source>
        <dbReference type="ARBA" id="ARBA00022984"/>
    </source>
</evidence>
<keyword evidence="7" id="KW-1133">Transmembrane helix</keyword>
<dbReference type="InterPro" id="IPR050396">
    <property type="entry name" value="Glycosyltr_51/Transpeptidase"/>
</dbReference>